<dbReference type="PANTHER" id="PTHR34583:SF2">
    <property type="entry name" value="ANTIPORTER SUBUNIT MNHC2-RELATED"/>
    <property type="match status" value="1"/>
</dbReference>
<evidence type="ECO:0000256" key="1">
    <source>
        <dbReference type="ARBA" id="ARBA00004651"/>
    </source>
</evidence>
<dbReference type="Pfam" id="PF00420">
    <property type="entry name" value="Oxidored_q2"/>
    <property type="match status" value="1"/>
</dbReference>
<evidence type="ECO:0000256" key="7">
    <source>
        <dbReference type="SAM" id="MobiDB-lite"/>
    </source>
</evidence>
<comment type="subcellular location">
    <subcellularLocation>
        <location evidence="1">Cell membrane</location>
        <topology evidence="1">Multi-pass membrane protein</topology>
    </subcellularLocation>
</comment>
<evidence type="ECO:0000256" key="6">
    <source>
        <dbReference type="ARBA" id="ARBA00023136"/>
    </source>
</evidence>
<dbReference type="STRING" id="662755.CRES_2037"/>
<dbReference type="NCBIfam" id="NF005622">
    <property type="entry name" value="PRK07375.2-1"/>
    <property type="match status" value="1"/>
</dbReference>
<sequence>MIIAAIIAVLVAGGVYLVMQRGMMRLILGVTLISHAVNVLILATGNSAWRQDPLMDRATAGEAADPLPQAFVLTAIVISMAATAVMLALTALGRDDDTRNPEDPERTARRNRVLNTTGHGLNRAGSGDRLAKQAADQKLSEETSQGVARGADRKVTGRGGHKAHTEVQQKDGDAQ</sequence>
<dbReference type="OrthoDB" id="9799219at2"/>
<keyword evidence="10" id="KW-1185">Reference proteome</keyword>
<proteinExistence type="inferred from homology"/>
<evidence type="ECO:0000256" key="8">
    <source>
        <dbReference type="SAM" id="Phobius"/>
    </source>
</evidence>
<keyword evidence="4 8" id="KW-0812">Transmembrane</keyword>
<keyword evidence="6 8" id="KW-0472">Membrane</keyword>
<feature type="transmembrane region" description="Helical" evidence="8">
    <location>
        <begin position="70"/>
        <end position="92"/>
    </location>
</feature>
<dbReference type="KEGG" id="crd:CRES_2037"/>
<reference evidence="9 10" key="1">
    <citation type="journal article" date="2012" name="BMC Genomics">
        <title>Complete genome sequence, lifestyle, and multi-drug resistance of the human pathogen Corynebacterium resistens DSM 45100 isolated from blood samples of a leukemia patient.</title>
        <authorList>
            <person name="Schroder J."/>
            <person name="Maus I."/>
            <person name="Meyer K."/>
            <person name="Wordemann S."/>
            <person name="Blom J."/>
            <person name="Jaenicke S."/>
            <person name="Schneider J."/>
            <person name="Trost E."/>
            <person name="Tauch A."/>
        </authorList>
    </citation>
    <scope>NUCLEOTIDE SEQUENCE [LARGE SCALE GENOMIC DNA]</scope>
    <source>
        <strain evidence="10">DSM 45100 / JCM 12819 / CCUG 50093 / GTC 2026 / SICGH 158</strain>
    </source>
</reference>
<name>F8DXQ3_CORRG</name>
<evidence type="ECO:0000313" key="9">
    <source>
        <dbReference type="EMBL" id="AEI10390.1"/>
    </source>
</evidence>
<dbReference type="eggNOG" id="COG1006">
    <property type="taxonomic scope" value="Bacteria"/>
</dbReference>
<dbReference type="HOGENOM" id="CLU_082058_1_0_11"/>
<dbReference type="InterPro" id="IPR050601">
    <property type="entry name" value="CPA3_antiporter_subunitC"/>
</dbReference>
<accession>F8DXQ3</accession>
<feature type="compositionally biased region" description="Basic and acidic residues" evidence="7">
    <location>
        <begin position="163"/>
        <end position="175"/>
    </location>
</feature>
<keyword evidence="5 8" id="KW-1133">Transmembrane helix</keyword>
<dbReference type="GO" id="GO:0005886">
    <property type="term" value="C:plasma membrane"/>
    <property type="evidence" value="ECO:0007669"/>
    <property type="project" value="UniProtKB-SubCell"/>
</dbReference>
<evidence type="ECO:0000256" key="4">
    <source>
        <dbReference type="ARBA" id="ARBA00022692"/>
    </source>
</evidence>
<evidence type="ECO:0000256" key="3">
    <source>
        <dbReference type="ARBA" id="ARBA00022475"/>
    </source>
</evidence>
<feature type="region of interest" description="Disordered" evidence="7">
    <location>
        <begin position="94"/>
        <end position="175"/>
    </location>
</feature>
<dbReference type="Proteomes" id="UP000000492">
    <property type="component" value="Chromosome"/>
</dbReference>
<gene>
    <name evidence="9" type="primary">mnhC</name>
    <name evidence="9" type="ordered locus">CRES_2037</name>
</gene>
<evidence type="ECO:0000256" key="2">
    <source>
        <dbReference type="ARBA" id="ARBA00010388"/>
    </source>
</evidence>
<protein>
    <submittedName>
        <fullName evidence="9">Multicomponent Na+:H+ antiporter subunit C</fullName>
    </submittedName>
</protein>
<dbReference type="InterPro" id="IPR039428">
    <property type="entry name" value="NUOK/Mnh_C1-like"/>
</dbReference>
<evidence type="ECO:0000256" key="5">
    <source>
        <dbReference type="ARBA" id="ARBA00022989"/>
    </source>
</evidence>
<keyword evidence="3" id="KW-1003">Cell membrane</keyword>
<dbReference type="EMBL" id="CP002857">
    <property type="protein sequence ID" value="AEI10390.1"/>
    <property type="molecule type" value="Genomic_DNA"/>
</dbReference>
<evidence type="ECO:0000313" key="10">
    <source>
        <dbReference type="Proteomes" id="UP000000492"/>
    </source>
</evidence>
<feature type="transmembrane region" description="Helical" evidence="8">
    <location>
        <begin position="27"/>
        <end position="49"/>
    </location>
</feature>
<comment type="similarity">
    <text evidence="2">Belongs to the CPA3 antiporters (TC 2.A.63) subunit C family.</text>
</comment>
<dbReference type="Gene3D" id="1.10.287.3510">
    <property type="match status" value="1"/>
</dbReference>
<organism evidence="9 10">
    <name type="scientific">Corynebacterium resistens (strain DSM 45100 / JCM 12819 / GTC 2026 / SICGH 158)</name>
    <dbReference type="NCBI Taxonomy" id="662755"/>
    <lineage>
        <taxon>Bacteria</taxon>
        <taxon>Bacillati</taxon>
        <taxon>Actinomycetota</taxon>
        <taxon>Actinomycetes</taxon>
        <taxon>Mycobacteriales</taxon>
        <taxon>Corynebacteriaceae</taxon>
        <taxon>Corynebacterium</taxon>
    </lineage>
</organism>
<dbReference type="AlphaFoldDB" id="F8DXQ3"/>
<dbReference type="RefSeq" id="WP_013889372.1">
    <property type="nucleotide sequence ID" value="NC_015673.1"/>
</dbReference>
<dbReference type="PANTHER" id="PTHR34583">
    <property type="entry name" value="ANTIPORTER SUBUNIT MNHC2-RELATED"/>
    <property type="match status" value="1"/>
</dbReference>
<feature type="compositionally biased region" description="Basic and acidic residues" evidence="7">
    <location>
        <begin position="94"/>
        <end position="108"/>
    </location>
</feature>